<accession>A0A166QDE0</accession>
<name>A0A166QDE0_9AGAM</name>
<sequence length="93" mass="10127">MLNALTALLLCMEQTFSQASAWGTGLPKAFSVALDFYVASGNILKIHDAITTITLGKQLFVPPVGQRGGPARRLDEEMVAKINTLIVENRLRI</sequence>
<evidence type="ECO:0000313" key="3">
    <source>
        <dbReference type="Proteomes" id="UP000076532"/>
    </source>
</evidence>
<dbReference type="AlphaFoldDB" id="A0A166QDE0"/>
<evidence type="ECO:0000256" key="1">
    <source>
        <dbReference type="SAM" id="SignalP"/>
    </source>
</evidence>
<keyword evidence="1" id="KW-0732">Signal</keyword>
<organism evidence="2 3">
    <name type="scientific">Athelia psychrophila</name>
    <dbReference type="NCBI Taxonomy" id="1759441"/>
    <lineage>
        <taxon>Eukaryota</taxon>
        <taxon>Fungi</taxon>
        <taxon>Dikarya</taxon>
        <taxon>Basidiomycota</taxon>
        <taxon>Agaricomycotina</taxon>
        <taxon>Agaricomycetes</taxon>
        <taxon>Agaricomycetidae</taxon>
        <taxon>Atheliales</taxon>
        <taxon>Atheliaceae</taxon>
        <taxon>Athelia</taxon>
    </lineage>
</organism>
<evidence type="ECO:0000313" key="2">
    <source>
        <dbReference type="EMBL" id="KZP27021.1"/>
    </source>
</evidence>
<reference evidence="2 3" key="1">
    <citation type="journal article" date="2016" name="Mol. Biol. Evol.">
        <title>Comparative Genomics of Early-Diverging Mushroom-Forming Fungi Provides Insights into the Origins of Lignocellulose Decay Capabilities.</title>
        <authorList>
            <person name="Nagy L.G."/>
            <person name="Riley R."/>
            <person name="Tritt A."/>
            <person name="Adam C."/>
            <person name="Daum C."/>
            <person name="Floudas D."/>
            <person name="Sun H."/>
            <person name="Yadav J.S."/>
            <person name="Pangilinan J."/>
            <person name="Larsson K.H."/>
            <person name="Matsuura K."/>
            <person name="Barry K."/>
            <person name="Labutti K."/>
            <person name="Kuo R."/>
            <person name="Ohm R.A."/>
            <person name="Bhattacharya S.S."/>
            <person name="Shirouzu T."/>
            <person name="Yoshinaga Y."/>
            <person name="Martin F.M."/>
            <person name="Grigoriev I.V."/>
            <person name="Hibbett D.S."/>
        </authorList>
    </citation>
    <scope>NUCLEOTIDE SEQUENCE [LARGE SCALE GENOMIC DNA]</scope>
    <source>
        <strain evidence="2 3">CBS 109695</strain>
    </source>
</reference>
<dbReference type="EMBL" id="KV417511">
    <property type="protein sequence ID" value="KZP27021.1"/>
    <property type="molecule type" value="Genomic_DNA"/>
</dbReference>
<feature type="signal peptide" evidence="1">
    <location>
        <begin position="1"/>
        <end position="19"/>
    </location>
</feature>
<proteinExistence type="predicted"/>
<protein>
    <submittedName>
        <fullName evidence="2">Uncharacterized protein</fullName>
    </submittedName>
</protein>
<feature type="chain" id="PRO_5007878635" evidence="1">
    <location>
        <begin position="20"/>
        <end position="93"/>
    </location>
</feature>
<keyword evidence="3" id="KW-1185">Reference proteome</keyword>
<gene>
    <name evidence="2" type="ORF">FIBSPDRAFT_328352</name>
</gene>
<dbReference type="Proteomes" id="UP000076532">
    <property type="component" value="Unassembled WGS sequence"/>
</dbReference>